<dbReference type="GO" id="GO:0006396">
    <property type="term" value="P:RNA processing"/>
    <property type="evidence" value="ECO:0007669"/>
    <property type="project" value="TreeGrafter"/>
</dbReference>
<dbReference type="InterPro" id="IPR011990">
    <property type="entry name" value="TPR-like_helical_dom_sf"/>
</dbReference>
<dbReference type="PROSITE" id="PS51375">
    <property type="entry name" value="PPR"/>
    <property type="match status" value="10"/>
</dbReference>
<sequence>MFLGRILSNSSSKFSTFAIASPHYQSFLLPIFHFDNASCQMRRLFSAYPRFDFESIREPNDAVALFRDMMRTQPRPYVTVFCKLLSTVVKMKQYSLALHLIDEMLQRDAPVNHYTLSIAIDCYCRQKRPDFGFAILGIFFKRGYEPDVVTFNTLLKGLLFVERIPEAAKLLGKLSVYQLCEPDEYTYNTIINGLCKAGDILQAIDLLCSLEKGKGSCKPNVYAYSAVIDGLCKEGKVDDALQLFSSLGDKGISPNVVTYSSIIERLCNRRTMDKAEDMLKKMIADLVYPNVVTCNIFVDAWCKDGKVEEAEHMLVSMKEIDVQPNIVTYNALINGYCMQGKMDEAERIFQLAVNSGIKPDIISYNSLMNGYCKKGRVDEVSRLFTIIPTKRLKRDVVSYNIMLEALFREGKCEDGLKLFKEMEVVQVSPNIMTYSILLHGLCKAHRIAEAFSVLHTMEDKGIIPHIVTYNILIEGLCNDNKVSKQRICLTSFHRKVCSLTSYHILFSLVHFAKKGRYRRLKICSMSSNPRVATNNLYKPRRCIARAYIEEARDLMMQMVSNGCLPNSVTYNVFVRGLLKMNKMLDAMLLLEEMDSRGFTLDKTAYSMLIEAMKWEGKDSVLFNKVKKLVPKGFYSS</sequence>
<organism evidence="4">
    <name type="scientific">Salvia miltiorrhiza</name>
    <name type="common">Chinese sage</name>
    <dbReference type="NCBI Taxonomy" id="226208"/>
    <lineage>
        <taxon>Eukaryota</taxon>
        <taxon>Viridiplantae</taxon>
        <taxon>Streptophyta</taxon>
        <taxon>Embryophyta</taxon>
        <taxon>Tracheophyta</taxon>
        <taxon>Spermatophyta</taxon>
        <taxon>Magnoliopsida</taxon>
        <taxon>eudicotyledons</taxon>
        <taxon>Gunneridae</taxon>
        <taxon>Pentapetalae</taxon>
        <taxon>asterids</taxon>
        <taxon>lamiids</taxon>
        <taxon>Lamiales</taxon>
        <taxon>Lamiaceae</taxon>
        <taxon>Nepetoideae</taxon>
        <taxon>Mentheae</taxon>
        <taxon>Salviinae</taxon>
        <taxon>Salvia</taxon>
        <taxon>Salvia incertae sedis</taxon>
    </lineage>
</organism>
<accession>A0A678WDP2</accession>
<feature type="repeat" description="PPR" evidence="3">
    <location>
        <begin position="290"/>
        <end position="324"/>
    </location>
</feature>
<feature type="repeat" description="PPR" evidence="3">
    <location>
        <begin position="325"/>
        <end position="359"/>
    </location>
</feature>
<dbReference type="PANTHER" id="PTHR47934:SF6">
    <property type="entry name" value="MITOCHONDRIAL GROUP I INTRON SPLICING FACTOR CCM1-RELATED"/>
    <property type="match status" value="1"/>
</dbReference>
<evidence type="ECO:0000256" key="2">
    <source>
        <dbReference type="ARBA" id="ARBA00022737"/>
    </source>
</evidence>
<feature type="repeat" description="PPR" evidence="3">
    <location>
        <begin position="183"/>
        <end position="213"/>
    </location>
</feature>
<reference evidence="4" key="1">
    <citation type="journal article" date="2018" name="Molecules">
        <title>The Pentatricopeptide Repeat Gene Family in Salvia miltiorrhiza: Genome-Wide Characterization and Expression Analysis.</title>
        <authorList>
            <person name="Li H."/>
            <person name="Li C."/>
            <person name="Deng Y."/>
            <person name="Jiang X."/>
            <person name="Lu S."/>
        </authorList>
    </citation>
    <scope>NUCLEOTIDE SEQUENCE</scope>
</reference>
<dbReference type="Pfam" id="PF13041">
    <property type="entry name" value="PPR_2"/>
    <property type="match status" value="5"/>
</dbReference>
<dbReference type="Pfam" id="PF12854">
    <property type="entry name" value="PPR_1"/>
    <property type="match status" value="2"/>
</dbReference>
<dbReference type="EMBL" id="MH004877">
    <property type="protein sequence ID" value="AYM00877.1"/>
    <property type="molecule type" value="mRNA"/>
</dbReference>
<dbReference type="Gene3D" id="1.25.40.10">
    <property type="entry name" value="Tetratricopeptide repeat domain"/>
    <property type="match status" value="6"/>
</dbReference>
<feature type="repeat" description="PPR" evidence="3">
    <location>
        <begin position="360"/>
        <end position="394"/>
    </location>
</feature>
<feature type="repeat" description="PPR" evidence="3">
    <location>
        <begin position="566"/>
        <end position="600"/>
    </location>
</feature>
<protein>
    <submittedName>
        <fullName evidence="4">Pentatricopeptide repeat protein</fullName>
    </submittedName>
</protein>
<dbReference type="AlphaFoldDB" id="A0A678WDP2"/>
<evidence type="ECO:0000313" key="4">
    <source>
        <dbReference type="EMBL" id="AYM00877.1"/>
    </source>
</evidence>
<keyword evidence="2" id="KW-0677">Repeat</keyword>
<feature type="repeat" description="PPR" evidence="3">
    <location>
        <begin position="395"/>
        <end position="429"/>
    </location>
</feature>
<feature type="repeat" description="PPR" evidence="3">
    <location>
        <begin position="220"/>
        <end position="254"/>
    </location>
</feature>
<feature type="repeat" description="PPR" evidence="3">
    <location>
        <begin position="112"/>
        <end position="146"/>
    </location>
</feature>
<dbReference type="InterPro" id="IPR002885">
    <property type="entry name" value="PPR_rpt"/>
</dbReference>
<dbReference type="GO" id="GO:0007005">
    <property type="term" value="P:mitochondrion organization"/>
    <property type="evidence" value="ECO:0007669"/>
    <property type="project" value="TreeGrafter"/>
</dbReference>
<evidence type="ECO:0000256" key="1">
    <source>
        <dbReference type="ARBA" id="ARBA00007626"/>
    </source>
</evidence>
<dbReference type="GO" id="GO:0003729">
    <property type="term" value="F:mRNA binding"/>
    <property type="evidence" value="ECO:0007669"/>
    <property type="project" value="TreeGrafter"/>
</dbReference>
<comment type="similarity">
    <text evidence="1">Belongs to the PPR family. P subfamily.</text>
</comment>
<dbReference type="PANTHER" id="PTHR47934">
    <property type="entry name" value="PENTATRICOPEPTIDE REPEAT-CONTAINING PROTEIN PET309, MITOCHONDRIAL"/>
    <property type="match status" value="1"/>
</dbReference>
<feature type="repeat" description="PPR" evidence="3">
    <location>
        <begin position="255"/>
        <end position="289"/>
    </location>
</feature>
<dbReference type="InterPro" id="IPR051114">
    <property type="entry name" value="Mito_RNA_Proc_CCM1"/>
</dbReference>
<feature type="repeat" description="PPR" evidence="3">
    <location>
        <begin position="430"/>
        <end position="464"/>
    </location>
</feature>
<dbReference type="NCBIfam" id="TIGR00756">
    <property type="entry name" value="PPR"/>
    <property type="match status" value="9"/>
</dbReference>
<proteinExistence type="evidence at transcript level"/>
<dbReference type="GO" id="GO:0005739">
    <property type="term" value="C:mitochondrion"/>
    <property type="evidence" value="ECO:0007669"/>
    <property type="project" value="TreeGrafter"/>
</dbReference>
<reference evidence="4" key="2">
    <citation type="submission" date="2018-02" db="EMBL/GenBank/DDBJ databases">
        <authorList>
            <person name="Li H.Q."/>
            <person name="Lu S.F."/>
        </authorList>
    </citation>
    <scope>NUCLEOTIDE SEQUENCE</scope>
</reference>
<evidence type="ECO:0000256" key="3">
    <source>
        <dbReference type="PROSITE-ProRule" id="PRU00708"/>
    </source>
</evidence>
<name>A0A678WDP2_SALMI</name>